<evidence type="ECO:0000313" key="5">
    <source>
        <dbReference type="Proteomes" id="UP001195483"/>
    </source>
</evidence>
<dbReference type="InterPro" id="IPR015943">
    <property type="entry name" value="WD40/YVTN_repeat-like_dom_sf"/>
</dbReference>
<dbReference type="GO" id="GO:0080008">
    <property type="term" value="C:Cul4-RING E3 ubiquitin ligase complex"/>
    <property type="evidence" value="ECO:0007669"/>
    <property type="project" value="TreeGrafter"/>
</dbReference>
<dbReference type="SUPFAM" id="SSF50978">
    <property type="entry name" value="WD40 repeat-like"/>
    <property type="match status" value="1"/>
</dbReference>
<dbReference type="Pfam" id="PF00400">
    <property type="entry name" value="WD40"/>
    <property type="match status" value="1"/>
</dbReference>
<feature type="region of interest" description="Disordered" evidence="3">
    <location>
        <begin position="1078"/>
        <end position="1098"/>
    </location>
</feature>
<dbReference type="InterPro" id="IPR052596">
    <property type="entry name" value="AMBRA1_autophagy"/>
</dbReference>
<organism evidence="4 5">
    <name type="scientific">Potamilus streckersoni</name>
    <dbReference type="NCBI Taxonomy" id="2493646"/>
    <lineage>
        <taxon>Eukaryota</taxon>
        <taxon>Metazoa</taxon>
        <taxon>Spiralia</taxon>
        <taxon>Lophotrochozoa</taxon>
        <taxon>Mollusca</taxon>
        <taxon>Bivalvia</taxon>
        <taxon>Autobranchia</taxon>
        <taxon>Heteroconchia</taxon>
        <taxon>Palaeoheterodonta</taxon>
        <taxon>Unionida</taxon>
        <taxon>Unionoidea</taxon>
        <taxon>Unionidae</taxon>
        <taxon>Ambleminae</taxon>
        <taxon>Lampsilini</taxon>
        <taxon>Potamilus</taxon>
    </lineage>
</organism>
<sequence>MMEPMTSSGKEKHEMPVENIAFYLQHREFGGKTKKQQNQKISQKYVEDLIANPVTNQPCALSGYCRSTFLMEFSPDGTKVASTHGDHTVRVTDLATGHCIRTLKGHPRTPWCLAFHPSSSHILASGCLGGEVRIWDLYGPGCEVWQVKSNVPIASLTFHPTDNVLVFAVGCTLYFWDWSKAEPFAYCETQHPFERIRWVHFDPHGHYLFTGIANNTTGQHEQTAPVGFINSSEQQIPASRRVRSQRLSVVYNNLIHCFQDYRRDRLINQVSADSSRELNGGPSWSGADPSAHNDLEGPENSLHPDVLAAPRSPVHEEGLRFARQYASHVTQTIAPRIQNARNFADAITREAQLPRHAMTREVQLSRRTTSIHPYYSRYFPSQDRLEERDGNQFRSVIASFPIYLIPNSSHTAVQVAIPLERTRVFNSVFSTGLHLSNAGCSTASSRSGLSLESGTPVRPTVEQQQFSESHQTTSSCPSRVQSDLSQLTQGADSFPVDVIPGNSGTWSNMLLPQLDPTNCQRPSRNYPVNTMPCESCGSVAPNITLDTTDNSCSAQPSGASMTWSSDASNTEPLTQIGNTTCTESVQNANATNVSVNWTSSEMGSTSSLASTPSPILAGFLQSAQLPNSATSVSDSRAVGASSIRFMSIRDRLLSANIVSGASSENDSCRSNSDTCSGTSAVTNTSFIDQSCQMRPVRILASCNTLGHPSCSHCPNNTASIASNMSVTNGSFTSHVPQPLENIYSSNTILGAASGPTRGSIISTSVQPTPVSTQSSYCQFSGMENTSLHSLRTRNVRGLHTDNSKIAVRSNKHFRDRSPLSRSESSVIDMVSIVTRDERSPLLRSGTSTGDALASLPPEHSLQQDQSSTESQSGLASSAREVAAGIGNGSESVNQLLPGGEISLTDRRSILRQLGYHLSVQSVKSAETVHSQVSHSGTQSNSVTQDVTRTENRSKTDTVQPLAFSHDERANRPVNLNPDACSGAFFTPISEENSSRSNSIITSESSLSHAAKQLSAESQDTLDDLSINSSSDSQQNLEIIISGTRTTLLTADQQNLVNIGRTSNAQYGVNASDIRHGNQDSNNNTLHSVHPGHSHPTSEEYEAIRENYLSITDRIEREMNSLNERINQLRENFNSSLAALRRDRERYANLGRELNRQTGASVLEFCQPSRFLSENPPLSRQQRVGPFFVNRSFHLNPSGLSQPRTLLEASLRSHTLNRRLQQASGRPLEFLEMPEHSDVPVEPHTWRALQRQYLHPHYSSSILDDTINRPNNAIQSAINRAIAGAFMGTGEGLAVASNIMNQTHRIQCWDFRRCAIPDITDAKSNIVVPHCKIHNDASCDISKDGSLLATFVPSHQGFPDDNILAVYSLNASNKGQCLFTKSFGPNAISTSLSPGNDYVMVGLAAKRLSWVFTANQLVAQVYKLDKRFGGESSMKHVTDILHPCDMDIRTHVSVNSAKWLPEPGQGLVYGTNRGDLHICRPWVKKIEKAGEVPQEKIIPNAFNPDRSSIRRNLRQVLGLSNAPFPRTISIATQTHLRNVRRSAGTQTDNSDSD</sequence>
<accession>A0AAE0VNA9</accession>
<dbReference type="PANTHER" id="PTHR22874">
    <property type="entry name" value="ACTIVATING MOLECULE IN BECN1-REGULATED AUTOPHAGY PROTEIN 1"/>
    <property type="match status" value="1"/>
</dbReference>
<keyword evidence="2" id="KW-0175">Coiled coil</keyword>
<keyword evidence="1" id="KW-0853">WD repeat</keyword>
<feature type="region of interest" description="Disordered" evidence="3">
    <location>
        <begin position="550"/>
        <end position="575"/>
    </location>
</feature>
<dbReference type="InterPro" id="IPR036322">
    <property type="entry name" value="WD40_repeat_dom_sf"/>
</dbReference>
<dbReference type="SMART" id="SM00320">
    <property type="entry name" value="WD40"/>
    <property type="match status" value="3"/>
</dbReference>
<feature type="region of interest" description="Disordered" evidence="3">
    <location>
        <begin position="464"/>
        <end position="484"/>
    </location>
</feature>
<evidence type="ECO:0008006" key="6">
    <source>
        <dbReference type="Google" id="ProtNLM"/>
    </source>
</evidence>
<dbReference type="PANTHER" id="PTHR22874:SF1">
    <property type="entry name" value="ACTIVATING MOLECULE IN BECN1-REGULATED AUTOPHAGY PROTEIN 1"/>
    <property type="match status" value="1"/>
</dbReference>
<name>A0AAE0VNA9_9BIVA</name>
<evidence type="ECO:0000313" key="4">
    <source>
        <dbReference type="EMBL" id="KAK3583921.1"/>
    </source>
</evidence>
<proteinExistence type="predicted"/>
<protein>
    <recommendedName>
        <fullName evidence="6">Activating molecule in BECN1-regulated autophagy protein 1</fullName>
    </recommendedName>
</protein>
<reference evidence="4" key="3">
    <citation type="submission" date="2023-05" db="EMBL/GenBank/DDBJ databases">
        <authorList>
            <person name="Smith C.H."/>
        </authorList>
    </citation>
    <scope>NUCLEOTIDE SEQUENCE</scope>
    <source>
        <strain evidence="4">CHS0354</strain>
        <tissue evidence="4">Mantle</tissue>
    </source>
</reference>
<gene>
    <name evidence="4" type="ORF">CHS0354_033705</name>
</gene>
<dbReference type="GO" id="GO:0000045">
    <property type="term" value="P:autophagosome assembly"/>
    <property type="evidence" value="ECO:0007669"/>
    <property type="project" value="TreeGrafter"/>
</dbReference>
<dbReference type="InterPro" id="IPR001680">
    <property type="entry name" value="WD40_rpt"/>
</dbReference>
<feature type="region of interest" description="Disordered" evidence="3">
    <location>
        <begin position="928"/>
        <end position="975"/>
    </location>
</feature>
<dbReference type="Proteomes" id="UP001195483">
    <property type="component" value="Unassembled WGS sequence"/>
</dbReference>
<keyword evidence="5" id="KW-1185">Reference proteome</keyword>
<evidence type="ECO:0000256" key="1">
    <source>
        <dbReference type="PROSITE-ProRule" id="PRU00221"/>
    </source>
</evidence>
<dbReference type="GO" id="GO:0000423">
    <property type="term" value="P:mitophagy"/>
    <property type="evidence" value="ECO:0007669"/>
    <property type="project" value="TreeGrafter"/>
</dbReference>
<reference evidence="4" key="2">
    <citation type="journal article" date="2021" name="Genome Biol. Evol.">
        <title>Developing a high-quality reference genome for a parasitic bivalve with doubly uniparental inheritance (Bivalvia: Unionida).</title>
        <authorList>
            <person name="Smith C.H."/>
        </authorList>
    </citation>
    <scope>NUCLEOTIDE SEQUENCE</scope>
    <source>
        <strain evidence="4">CHS0354</strain>
        <tissue evidence="4">Mantle</tissue>
    </source>
</reference>
<evidence type="ECO:0000256" key="2">
    <source>
        <dbReference type="SAM" id="Coils"/>
    </source>
</evidence>
<comment type="caution">
    <text evidence="4">The sequence shown here is derived from an EMBL/GenBank/DDBJ whole genome shotgun (WGS) entry which is preliminary data.</text>
</comment>
<dbReference type="PROSITE" id="PS50082">
    <property type="entry name" value="WD_REPEATS_2"/>
    <property type="match status" value="1"/>
</dbReference>
<dbReference type="Gene3D" id="2.130.10.10">
    <property type="entry name" value="YVTN repeat-like/Quinoprotein amine dehydrogenase"/>
    <property type="match status" value="1"/>
</dbReference>
<feature type="compositionally biased region" description="Polar residues" evidence="3">
    <location>
        <begin position="860"/>
        <end position="875"/>
    </location>
</feature>
<dbReference type="EMBL" id="JAEAOA010001970">
    <property type="protein sequence ID" value="KAK3583921.1"/>
    <property type="molecule type" value="Genomic_DNA"/>
</dbReference>
<feature type="region of interest" description="Disordered" evidence="3">
    <location>
        <begin position="273"/>
        <end position="306"/>
    </location>
</feature>
<reference evidence="4" key="1">
    <citation type="journal article" date="2021" name="Genome Biol. Evol.">
        <title>A High-Quality Reference Genome for a Parasitic Bivalve with Doubly Uniparental Inheritance (Bivalvia: Unionida).</title>
        <authorList>
            <person name="Smith C.H."/>
        </authorList>
    </citation>
    <scope>NUCLEOTIDE SEQUENCE</scope>
    <source>
        <strain evidence="4">CHS0354</strain>
    </source>
</reference>
<dbReference type="GO" id="GO:1990756">
    <property type="term" value="F:ubiquitin-like ligase-substrate adaptor activity"/>
    <property type="evidence" value="ECO:0007669"/>
    <property type="project" value="TreeGrafter"/>
</dbReference>
<feature type="compositionally biased region" description="Polar residues" evidence="3">
    <location>
        <begin position="928"/>
        <end position="946"/>
    </location>
</feature>
<evidence type="ECO:0000256" key="3">
    <source>
        <dbReference type="SAM" id="MobiDB-lite"/>
    </source>
</evidence>
<dbReference type="PROSITE" id="PS50294">
    <property type="entry name" value="WD_REPEATS_REGION"/>
    <property type="match status" value="1"/>
</dbReference>
<feature type="repeat" description="WD" evidence="1">
    <location>
        <begin position="103"/>
        <end position="137"/>
    </location>
</feature>
<dbReference type="SUPFAM" id="SSF69322">
    <property type="entry name" value="Tricorn protease domain 2"/>
    <property type="match status" value="1"/>
</dbReference>
<feature type="coiled-coil region" evidence="2">
    <location>
        <begin position="1104"/>
        <end position="1156"/>
    </location>
</feature>
<feature type="region of interest" description="Disordered" evidence="3">
    <location>
        <begin position="838"/>
        <end position="880"/>
    </location>
</feature>